<dbReference type="SUPFAM" id="SSF53335">
    <property type="entry name" value="S-adenosyl-L-methionine-dependent methyltransferases"/>
    <property type="match status" value="1"/>
</dbReference>
<organism evidence="4">
    <name type="scientific">marine sediment metagenome</name>
    <dbReference type="NCBI Taxonomy" id="412755"/>
    <lineage>
        <taxon>unclassified sequences</taxon>
        <taxon>metagenomes</taxon>
        <taxon>ecological metagenomes</taxon>
    </lineage>
</organism>
<dbReference type="Pfam" id="PF05063">
    <property type="entry name" value="MT-A70"/>
    <property type="match status" value="1"/>
</dbReference>
<keyword evidence="1" id="KW-0489">Methyltransferase</keyword>
<proteinExistence type="predicted"/>
<dbReference type="PROSITE" id="PS51143">
    <property type="entry name" value="MT_A70"/>
    <property type="match status" value="1"/>
</dbReference>
<evidence type="ECO:0008006" key="5">
    <source>
        <dbReference type="Google" id="ProtNLM"/>
    </source>
</evidence>
<dbReference type="EMBL" id="LAZR01000705">
    <property type="protein sequence ID" value="KKN60083.1"/>
    <property type="molecule type" value="Genomic_DNA"/>
</dbReference>
<sequence length="179" mass="21149">MPLSSKKYQIIYADPPWDMGFIKLKRRPNQVEMPYPTMSLQEICNMGIDLRPYLAKDCGLFLWTTHKWLPDAFKVVKDWGFKYHCLLTWDKTNGMSLCGFTRRTEFLLYGYRGKINVNQRGKFIPTLFTEKLTAHSIKPQVIYDILESNTPEPRLELFARQKREGWDCWGNEVESDIEL</sequence>
<dbReference type="InterPro" id="IPR002052">
    <property type="entry name" value="DNA_methylase_N6_adenine_CS"/>
</dbReference>
<accession>A0A0F9V2H5</accession>
<dbReference type="GO" id="GO:0032259">
    <property type="term" value="P:methylation"/>
    <property type="evidence" value="ECO:0007669"/>
    <property type="project" value="UniProtKB-KW"/>
</dbReference>
<dbReference type="PANTHER" id="PTHR12829">
    <property type="entry name" value="N6-ADENOSINE-METHYLTRANSFERASE"/>
    <property type="match status" value="1"/>
</dbReference>
<dbReference type="GO" id="GO:0001734">
    <property type="term" value="F:mRNA m(6)A methyltransferase activity"/>
    <property type="evidence" value="ECO:0007669"/>
    <property type="project" value="UniProtKB-ARBA"/>
</dbReference>
<evidence type="ECO:0000256" key="1">
    <source>
        <dbReference type="ARBA" id="ARBA00022603"/>
    </source>
</evidence>
<reference evidence="4" key="1">
    <citation type="journal article" date="2015" name="Nature">
        <title>Complex archaea that bridge the gap between prokaryotes and eukaryotes.</title>
        <authorList>
            <person name="Spang A."/>
            <person name="Saw J.H."/>
            <person name="Jorgensen S.L."/>
            <person name="Zaremba-Niedzwiedzka K."/>
            <person name="Martijn J."/>
            <person name="Lind A.E."/>
            <person name="van Eijk R."/>
            <person name="Schleper C."/>
            <person name="Guy L."/>
            <person name="Ettema T.J."/>
        </authorList>
    </citation>
    <scope>NUCLEOTIDE SEQUENCE</scope>
</reference>
<protein>
    <recommendedName>
        <fullName evidence="5">DNA methyltransferase</fullName>
    </recommendedName>
</protein>
<comment type="caution">
    <text evidence="4">The sequence shown here is derived from an EMBL/GenBank/DDBJ whole genome shotgun (WGS) entry which is preliminary data.</text>
</comment>
<dbReference type="InterPro" id="IPR029063">
    <property type="entry name" value="SAM-dependent_MTases_sf"/>
</dbReference>
<evidence type="ECO:0000256" key="2">
    <source>
        <dbReference type="ARBA" id="ARBA00022679"/>
    </source>
</evidence>
<evidence type="ECO:0000313" key="4">
    <source>
        <dbReference type="EMBL" id="KKN60083.1"/>
    </source>
</evidence>
<dbReference type="AlphaFoldDB" id="A0A0F9V2H5"/>
<gene>
    <name evidence="4" type="ORF">LCGC14_0535520</name>
</gene>
<name>A0A0F9V2H5_9ZZZZ</name>
<evidence type="ECO:0000256" key="3">
    <source>
        <dbReference type="ARBA" id="ARBA00022691"/>
    </source>
</evidence>
<keyword evidence="2" id="KW-0808">Transferase</keyword>
<dbReference type="PROSITE" id="PS00092">
    <property type="entry name" value="N6_MTASE"/>
    <property type="match status" value="1"/>
</dbReference>
<dbReference type="Gene3D" id="3.40.50.150">
    <property type="entry name" value="Vaccinia Virus protein VP39"/>
    <property type="match status" value="1"/>
</dbReference>
<dbReference type="PANTHER" id="PTHR12829:SF7">
    <property type="entry name" value="N6-ADENOSINE-METHYLTRANSFERASE CATALYTIC SUBUNIT"/>
    <property type="match status" value="1"/>
</dbReference>
<keyword evidence="3" id="KW-0949">S-adenosyl-L-methionine</keyword>
<dbReference type="GO" id="GO:0003676">
    <property type="term" value="F:nucleic acid binding"/>
    <property type="evidence" value="ECO:0007669"/>
    <property type="project" value="InterPro"/>
</dbReference>
<dbReference type="InterPro" id="IPR007757">
    <property type="entry name" value="MT-A70-like"/>
</dbReference>